<evidence type="ECO:0000313" key="4">
    <source>
        <dbReference type="Proteomes" id="UP000036325"/>
    </source>
</evidence>
<name>A0A0J6INE4_9PSED</name>
<keyword evidence="3" id="KW-0808">Transferase</keyword>
<evidence type="ECO:0000259" key="1">
    <source>
        <dbReference type="Pfam" id="PF00534"/>
    </source>
</evidence>
<protein>
    <submittedName>
        <fullName evidence="3">Glycosyl transferase</fullName>
    </submittedName>
</protein>
<gene>
    <name evidence="3" type="ORF">TU86_11755</name>
</gene>
<comment type="caution">
    <text evidence="3">The sequence shown here is derived from an EMBL/GenBank/DDBJ whole genome shotgun (WGS) entry which is preliminary data.</text>
</comment>
<dbReference type="PATRIC" id="fig|1608994.3.peg.2986"/>
<dbReference type="GO" id="GO:0016757">
    <property type="term" value="F:glycosyltransferase activity"/>
    <property type="evidence" value="ECO:0007669"/>
    <property type="project" value="InterPro"/>
</dbReference>
<dbReference type="InterPro" id="IPR001296">
    <property type="entry name" value="Glyco_trans_1"/>
</dbReference>
<dbReference type="Pfam" id="PF13439">
    <property type="entry name" value="Glyco_transf_4"/>
    <property type="match status" value="1"/>
</dbReference>
<dbReference type="AlphaFoldDB" id="A0A0J6INE4"/>
<evidence type="ECO:0000313" key="3">
    <source>
        <dbReference type="EMBL" id="KMN13579.1"/>
    </source>
</evidence>
<dbReference type="Proteomes" id="UP000036325">
    <property type="component" value="Unassembled WGS sequence"/>
</dbReference>
<dbReference type="RefSeq" id="WP_048364483.1">
    <property type="nucleotide sequence ID" value="NZ_JAAEBV010000004.1"/>
</dbReference>
<dbReference type="OrthoDB" id="9802525at2"/>
<dbReference type="EMBL" id="JYLF01000004">
    <property type="protein sequence ID" value="KMN13579.1"/>
    <property type="molecule type" value="Genomic_DNA"/>
</dbReference>
<dbReference type="SUPFAM" id="SSF53756">
    <property type="entry name" value="UDP-Glycosyltransferase/glycogen phosphorylase"/>
    <property type="match status" value="1"/>
</dbReference>
<dbReference type="PANTHER" id="PTHR12526">
    <property type="entry name" value="GLYCOSYLTRANSFERASE"/>
    <property type="match status" value="1"/>
</dbReference>
<organism evidence="3 4">
    <name type="scientific">Pseudomonas weihenstephanensis</name>
    <dbReference type="NCBI Taxonomy" id="1608994"/>
    <lineage>
        <taxon>Bacteria</taxon>
        <taxon>Pseudomonadati</taxon>
        <taxon>Pseudomonadota</taxon>
        <taxon>Gammaproteobacteria</taxon>
        <taxon>Pseudomonadales</taxon>
        <taxon>Pseudomonadaceae</taxon>
        <taxon>Pseudomonas</taxon>
    </lineage>
</organism>
<accession>A0A0J6J3I1</accession>
<accession>A0A0J6INE4</accession>
<dbReference type="GO" id="GO:1901135">
    <property type="term" value="P:carbohydrate derivative metabolic process"/>
    <property type="evidence" value="ECO:0007669"/>
    <property type="project" value="UniProtKB-ARBA"/>
</dbReference>
<dbReference type="CDD" id="cd03811">
    <property type="entry name" value="GT4_GT28_WabH-like"/>
    <property type="match status" value="1"/>
</dbReference>
<dbReference type="STRING" id="1608994.TU86_11755"/>
<proteinExistence type="predicted"/>
<sequence length="376" mass="41132">MTRSTERHVLQFCHGYDGPFLDCARQYASLFAGTGYKVTTVFLTGAADPQVAAGCGSDDVLFMEFSSKAIRGLKLGAIRELRKIAASRDFSFCIAHRFKPIYVALLATDLPVIGVHHAFGDYQRRSRKLFAHLFRKRLSLLGVSDAVRDDLRKCLPKWPNGRISTLYNRIDIQAVQASQVPRAEARADLGLSADGFVIGNVGRLHPDKDQTTLIQGFAKALAHLPADSQLVIMGKGRLEQDLKELAKELGVAEQVKFLGQVPDARCYFRAFDVFALSSDHEPFGMVLLEAMAAGVPLLATACGGAKEVVEGVGILFPLGDADHLAQGLQHLAQLDDAQRLACAQLMLARLHDRFSDQAVRDTFWQLPQVTDLTAGA</sequence>
<feature type="domain" description="Glycosyltransferase subfamily 4-like N-terminal" evidence="2">
    <location>
        <begin position="31"/>
        <end position="173"/>
    </location>
</feature>
<feature type="domain" description="Glycosyl transferase family 1" evidence="1">
    <location>
        <begin position="183"/>
        <end position="335"/>
    </location>
</feature>
<evidence type="ECO:0000259" key="2">
    <source>
        <dbReference type="Pfam" id="PF13439"/>
    </source>
</evidence>
<dbReference type="InterPro" id="IPR028098">
    <property type="entry name" value="Glyco_trans_4-like_N"/>
</dbReference>
<reference evidence="3 4" key="1">
    <citation type="submission" date="2015-02" db="EMBL/GenBank/DDBJ databases">
        <title>Pseudomonas helleri sp. nov. and Pseudomonas weihenstephanensis sp. nov., isolated from raw cows milk.</title>
        <authorList>
            <person name="von Neubeck M."/>
            <person name="Huptas C."/>
            <person name="Wenning M."/>
            <person name="Scherer S."/>
        </authorList>
    </citation>
    <scope>NUCLEOTIDE SEQUENCE [LARGE SCALE GENOMIC DNA]</scope>
    <source>
        <strain evidence="3 4">DSM 29166</strain>
    </source>
</reference>
<dbReference type="Pfam" id="PF00534">
    <property type="entry name" value="Glycos_transf_1"/>
    <property type="match status" value="1"/>
</dbReference>
<dbReference type="Gene3D" id="3.40.50.2000">
    <property type="entry name" value="Glycogen Phosphorylase B"/>
    <property type="match status" value="2"/>
</dbReference>
<dbReference type="PANTHER" id="PTHR12526:SF637">
    <property type="entry name" value="GLYCOSYLTRANSFERASE EPSF-RELATED"/>
    <property type="match status" value="1"/>
</dbReference>